<feature type="domain" description="N-acetyltransferase" evidence="3">
    <location>
        <begin position="1"/>
        <end position="156"/>
    </location>
</feature>
<dbReference type="GO" id="GO:0016747">
    <property type="term" value="F:acyltransferase activity, transferring groups other than amino-acyl groups"/>
    <property type="evidence" value="ECO:0007669"/>
    <property type="project" value="InterPro"/>
</dbReference>
<dbReference type="EMBL" id="WWEN01000007">
    <property type="protein sequence ID" value="MYM56792.1"/>
    <property type="molecule type" value="Genomic_DNA"/>
</dbReference>
<dbReference type="AlphaFoldDB" id="A0A6L8LTQ7"/>
<dbReference type="InterPro" id="IPR050832">
    <property type="entry name" value="Bact_Acetyltransf"/>
</dbReference>
<evidence type="ECO:0000313" key="5">
    <source>
        <dbReference type="Proteomes" id="UP000479043"/>
    </source>
</evidence>
<dbReference type="InterPro" id="IPR016181">
    <property type="entry name" value="Acyl_CoA_acyltransferase"/>
</dbReference>
<dbReference type="Pfam" id="PF00583">
    <property type="entry name" value="Acetyltransf_1"/>
    <property type="match status" value="1"/>
</dbReference>
<dbReference type="PROSITE" id="PS51186">
    <property type="entry name" value="GNAT"/>
    <property type="match status" value="1"/>
</dbReference>
<dbReference type="Proteomes" id="UP000479043">
    <property type="component" value="Unassembled WGS sequence"/>
</dbReference>
<gene>
    <name evidence="4" type="ORF">GR167_15840</name>
</gene>
<dbReference type="PANTHER" id="PTHR43877">
    <property type="entry name" value="AMINOALKYLPHOSPHONATE N-ACETYLTRANSFERASE-RELATED-RELATED"/>
    <property type="match status" value="1"/>
</dbReference>
<dbReference type="RefSeq" id="WP_160974696.1">
    <property type="nucleotide sequence ID" value="NZ_WWEN01000007.1"/>
</dbReference>
<keyword evidence="2" id="KW-0012">Acyltransferase</keyword>
<sequence length="157" mass="17567">MKRIHPPYDFDAIYALLVRSFAYMDGRIDPPSSLHRMNAATLEEEARDKELWVIEDDGRPVACMILTPKPDTLYLGKLAVDADQRGQGLARQMIEQAGIRAQQLGRPSVTLQVRVELIENQAAFGRMGFVQTGASSHEGFDRPTNLTFVRLVRPDAA</sequence>
<evidence type="ECO:0000259" key="3">
    <source>
        <dbReference type="PROSITE" id="PS51186"/>
    </source>
</evidence>
<organism evidence="4 5">
    <name type="scientific">Thalassovita mangrovi</name>
    <dbReference type="NCBI Taxonomy" id="2692236"/>
    <lineage>
        <taxon>Bacteria</taxon>
        <taxon>Pseudomonadati</taxon>
        <taxon>Pseudomonadota</taxon>
        <taxon>Alphaproteobacteria</taxon>
        <taxon>Rhodobacterales</taxon>
        <taxon>Roseobacteraceae</taxon>
        <taxon>Thalassovita</taxon>
    </lineage>
</organism>
<dbReference type="SUPFAM" id="SSF55729">
    <property type="entry name" value="Acyl-CoA N-acyltransferases (Nat)"/>
    <property type="match status" value="1"/>
</dbReference>
<proteinExistence type="predicted"/>
<accession>A0A6L8LTQ7</accession>
<dbReference type="CDD" id="cd04301">
    <property type="entry name" value="NAT_SF"/>
    <property type="match status" value="1"/>
</dbReference>
<evidence type="ECO:0000256" key="2">
    <source>
        <dbReference type="ARBA" id="ARBA00023315"/>
    </source>
</evidence>
<evidence type="ECO:0000256" key="1">
    <source>
        <dbReference type="ARBA" id="ARBA00022679"/>
    </source>
</evidence>
<reference evidence="4 5" key="1">
    <citation type="submission" date="2020-01" db="EMBL/GenBank/DDBJ databases">
        <authorList>
            <person name="Chen S."/>
        </authorList>
    </citation>
    <scope>NUCLEOTIDE SEQUENCE [LARGE SCALE GENOMIC DNA]</scope>
    <source>
        <strain evidence="4 5">GS-10</strain>
    </source>
</reference>
<keyword evidence="5" id="KW-1185">Reference proteome</keyword>
<dbReference type="Gene3D" id="3.40.630.30">
    <property type="match status" value="1"/>
</dbReference>
<evidence type="ECO:0000313" key="4">
    <source>
        <dbReference type="EMBL" id="MYM56792.1"/>
    </source>
</evidence>
<dbReference type="InterPro" id="IPR000182">
    <property type="entry name" value="GNAT_dom"/>
</dbReference>
<comment type="caution">
    <text evidence="4">The sequence shown here is derived from an EMBL/GenBank/DDBJ whole genome shotgun (WGS) entry which is preliminary data.</text>
</comment>
<keyword evidence="1 4" id="KW-0808">Transferase</keyword>
<protein>
    <submittedName>
        <fullName evidence="4">GNAT family N-acetyltransferase</fullName>
    </submittedName>
</protein>
<name>A0A6L8LTQ7_9RHOB</name>